<sequence>MRFRHINLVNAGTSVNGGVFTPPGFRQLNSPRSLLMDPKAVRNLNQPVSSLMVNGSGIYLFGSPESNVAIRVLITPAAANSDYRILKMSTDGQLVVMRYANTEWVTDFSTPGDSCRPPSRCGKLGLCSPGGCYCPVGFRTAYSVCALSDNSLSLPESCGDNKTLRQSNSPENFTYVQLAAGMKYYPLDFLDPVRNSVVLSTCKALCSASCSCLAFFYGNQSGSCHLIENNLGSVTSSSNNVTDDKLGFVKTISSSQNQDGNSNSHFPVVGLILLPTTGVLVVSVFAILLIRRTKNNKMKRNSNNLDGNSYSDDLDMFSIAVRFDHEDLVEATVNFSTPIGSGCQDYRVPRNPVCLPQVDCGTHMYLAPEWLTSVAISDRADVYSYGMVLLELIHGRKNCEQALSHGSGNPSTSIDDRSSISSGSHNRPHACALYFPLQALEMHEEGLYLHLVEPRLAGLVTSDEAEKLVKVALCCLHEDTALRPKMANVVAMLEGTLPVSEPRLESLSFLRFYGRGFTSQ</sequence>
<dbReference type="Proteomes" id="UP001056120">
    <property type="component" value="Linkage Group LG12"/>
</dbReference>
<accession>A0ACB9HJS4</accession>
<gene>
    <name evidence="1" type="ORF">L1987_38727</name>
</gene>
<comment type="caution">
    <text evidence="1">The sequence shown here is derived from an EMBL/GenBank/DDBJ whole genome shotgun (WGS) entry which is preliminary data.</text>
</comment>
<dbReference type="EMBL" id="CM042029">
    <property type="protein sequence ID" value="KAI3796064.1"/>
    <property type="molecule type" value="Genomic_DNA"/>
</dbReference>
<name>A0ACB9HJS4_9ASTR</name>
<organism evidence="1 2">
    <name type="scientific">Smallanthus sonchifolius</name>
    <dbReference type="NCBI Taxonomy" id="185202"/>
    <lineage>
        <taxon>Eukaryota</taxon>
        <taxon>Viridiplantae</taxon>
        <taxon>Streptophyta</taxon>
        <taxon>Embryophyta</taxon>
        <taxon>Tracheophyta</taxon>
        <taxon>Spermatophyta</taxon>
        <taxon>Magnoliopsida</taxon>
        <taxon>eudicotyledons</taxon>
        <taxon>Gunneridae</taxon>
        <taxon>Pentapetalae</taxon>
        <taxon>asterids</taxon>
        <taxon>campanulids</taxon>
        <taxon>Asterales</taxon>
        <taxon>Asteraceae</taxon>
        <taxon>Asteroideae</taxon>
        <taxon>Heliantheae alliance</taxon>
        <taxon>Millerieae</taxon>
        <taxon>Smallanthus</taxon>
    </lineage>
</organism>
<evidence type="ECO:0000313" key="2">
    <source>
        <dbReference type="Proteomes" id="UP001056120"/>
    </source>
</evidence>
<keyword evidence="2" id="KW-1185">Reference proteome</keyword>
<evidence type="ECO:0000313" key="1">
    <source>
        <dbReference type="EMBL" id="KAI3796064.1"/>
    </source>
</evidence>
<proteinExistence type="predicted"/>
<reference evidence="1 2" key="2">
    <citation type="journal article" date="2022" name="Mol. Ecol. Resour.">
        <title>The genomes of chicory, endive, great burdock and yacon provide insights into Asteraceae paleo-polyploidization history and plant inulin production.</title>
        <authorList>
            <person name="Fan W."/>
            <person name="Wang S."/>
            <person name="Wang H."/>
            <person name="Wang A."/>
            <person name="Jiang F."/>
            <person name="Liu H."/>
            <person name="Zhao H."/>
            <person name="Xu D."/>
            <person name="Zhang Y."/>
        </authorList>
    </citation>
    <scope>NUCLEOTIDE SEQUENCE [LARGE SCALE GENOMIC DNA]</scope>
    <source>
        <strain evidence="2">cv. Yunnan</strain>
        <tissue evidence="1">Leaves</tissue>
    </source>
</reference>
<reference evidence="2" key="1">
    <citation type="journal article" date="2022" name="Mol. Ecol. Resour.">
        <title>The genomes of chicory, endive, great burdock and yacon provide insights into Asteraceae palaeo-polyploidization history and plant inulin production.</title>
        <authorList>
            <person name="Fan W."/>
            <person name="Wang S."/>
            <person name="Wang H."/>
            <person name="Wang A."/>
            <person name="Jiang F."/>
            <person name="Liu H."/>
            <person name="Zhao H."/>
            <person name="Xu D."/>
            <person name="Zhang Y."/>
        </authorList>
    </citation>
    <scope>NUCLEOTIDE SEQUENCE [LARGE SCALE GENOMIC DNA]</scope>
    <source>
        <strain evidence="2">cv. Yunnan</strain>
    </source>
</reference>
<protein>
    <submittedName>
        <fullName evidence="1">Uncharacterized protein</fullName>
    </submittedName>
</protein>